<dbReference type="Gene3D" id="1.10.8.10">
    <property type="entry name" value="DNA helicase RuvA subunit, C-terminal domain"/>
    <property type="match status" value="1"/>
</dbReference>
<comment type="caution">
    <text evidence="4">The sequence shown here is derived from an EMBL/GenBank/DDBJ whole genome shotgun (WGS) entry which is preliminary data.</text>
</comment>
<feature type="transmembrane region" description="Helical" evidence="3">
    <location>
        <begin position="444"/>
        <end position="462"/>
    </location>
</feature>
<feature type="region of interest" description="Disordered" evidence="2">
    <location>
        <begin position="219"/>
        <end position="238"/>
    </location>
</feature>
<feature type="compositionally biased region" description="Basic residues" evidence="2">
    <location>
        <begin position="46"/>
        <end position="57"/>
    </location>
</feature>
<evidence type="ECO:0000313" key="5">
    <source>
        <dbReference type="Proteomes" id="UP000023152"/>
    </source>
</evidence>
<evidence type="ECO:0000256" key="1">
    <source>
        <dbReference type="SAM" id="Coils"/>
    </source>
</evidence>
<organism evidence="4 5">
    <name type="scientific">Reticulomyxa filosa</name>
    <dbReference type="NCBI Taxonomy" id="46433"/>
    <lineage>
        <taxon>Eukaryota</taxon>
        <taxon>Sar</taxon>
        <taxon>Rhizaria</taxon>
        <taxon>Retaria</taxon>
        <taxon>Foraminifera</taxon>
        <taxon>Monothalamids</taxon>
        <taxon>Reticulomyxidae</taxon>
        <taxon>Reticulomyxa</taxon>
    </lineage>
</organism>
<feature type="region of interest" description="Disordered" evidence="2">
    <location>
        <begin position="137"/>
        <end position="204"/>
    </location>
</feature>
<keyword evidence="1" id="KW-0175">Coiled coil</keyword>
<dbReference type="EMBL" id="ASPP01009134">
    <property type="protein sequence ID" value="ETO24573.1"/>
    <property type="molecule type" value="Genomic_DNA"/>
</dbReference>
<feature type="region of interest" description="Disordered" evidence="2">
    <location>
        <begin position="20"/>
        <end position="57"/>
    </location>
</feature>
<dbReference type="InterPro" id="IPR009060">
    <property type="entry name" value="UBA-like_sf"/>
</dbReference>
<evidence type="ECO:0000256" key="3">
    <source>
        <dbReference type="SAM" id="Phobius"/>
    </source>
</evidence>
<gene>
    <name evidence="4" type="ORF">RFI_12585</name>
</gene>
<protein>
    <submittedName>
        <fullName evidence="4">Putative maebl</fullName>
    </submittedName>
</protein>
<keyword evidence="3" id="KW-0812">Transmembrane</keyword>
<feature type="coiled-coil region" evidence="1">
    <location>
        <begin position="244"/>
        <end position="285"/>
    </location>
</feature>
<reference evidence="4 5" key="1">
    <citation type="journal article" date="2013" name="Curr. Biol.">
        <title>The Genome of the Foraminiferan Reticulomyxa filosa.</title>
        <authorList>
            <person name="Glockner G."/>
            <person name="Hulsmann N."/>
            <person name="Schleicher M."/>
            <person name="Noegel A.A."/>
            <person name="Eichinger L."/>
            <person name="Gallinger C."/>
            <person name="Pawlowski J."/>
            <person name="Sierra R."/>
            <person name="Euteneuer U."/>
            <person name="Pillet L."/>
            <person name="Moustafa A."/>
            <person name="Platzer M."/>
            <person name="Groth M."/>
            <person name="Szafranski K."/>
            <person name="Schliwa M."/>
        </authorList>
    </citation>
    <scope>NUCLEOTIDE SEQUENCE [LARGE SCALE GENOMIC DNA]</scope>
</reference>
<feature type="compositionally biased region" description="Basic and acidic residues" evidence="2">
    <location>
        <begin position="137"/>
        <end position="183"/>
    </location>
</feature>
<dbReference type="OrthoDB" id="27198at2759"/>
<name>X6NF87_RETFI</name>
<keyword evidence="3" id="KW-1133">Transmembrane helix</keyword>
<proteinExistence type="predicted"/>
<evidence type="ECO:0000256" key="2">
    <source>
        <dbReference type="SAM" id="MobiDB-lite"/>
    </source>
</evidence>
<keyword evidence="5" id="KW-1185">Reference proteome</keyword>
<dbReference type="AlphaFoldDB" id="X6NF87"/>
<evidence type="ECO:0000313" key="4">
    <source>
        <dbReference type="EMBL" id="ETO24573.1"/>
    </source>
</evidence>
<dbReference type="SUPFAM" id="SSF46934">
    <property type="entry name" value="UBA-like"/>
    <property type="match status" value="1"/>
</dbReference>
<sequence>MTTDDRVNAALDRSLMEAVKREQKAGLTEKITREEEEGGGGTTRGREKKKKTSQKKFVRRNEEDIKFNAYSKEERDALKQFLNLTNADPQDAIDYLTKSKWNIHEATENYFHAHPDSGSVINNEMQDQIKDIVKETATESKKRPSVDGKMIDHIQESDPDSENEKTQKETETQAAEPKEEEVTRLPSELEAETQSGAEDDVPLEHTATISVGHVTSMYSDGRETVTHPPATQLRWNPSSTSEELLKLRQENQELHEKLKAKEEEIEKVQAQLKEASERETQAVKQSDTYHNALLECQKQWDEMLSIWHNVIAQLQKAENLHQVCSVKDFQPMITKISELRPPSKYLNGDVPLNDNVHLDVPTDNSKLVARRLSYGGVGDLFDAESLETPNESTDKSENLLENQPEPSYIGIARLFDEAESDTVTTNPWSPDGENLLEQISKSNFLATQNCLLIFFFFFYKLYNCKGRYKYSKITIIIIIYIYVYVYVLCIYKSA</sequence>
<accession>X6NF87</accession>
<dbReference type="CDD" id="cd14273">
    <property type="entry name" value="UBA_TAP-C_like"/>
    <property type="match status" value="1"/>
</dbReference>
<keyword evidence="3" id="KW-0472">Membrane</keyword>
<dbReference type="Pfam" id="PF14555">
    <property type="entry name" value="UBA_4"/>
    <property type="match status" value="1"/>
</dbReference>
<dbReference type="Proteomes" id="UP000023152">
    <property type="component" value="Unassembled WGS sequence"/>
</dbReference>
<feature type="transmembrane region" description="Helical" evidence="3">
    <location>
        <begin position="474"/>
        <end position="493"/>
    </location>
</feature>